<comment type="caution">
    <text evidence="13">The sequence shown here is derived from an EMBL/GenBank/DDBJ whole genome shotgun (WGS) entry which is preliminary data.</text>
</comment>
<dbReference type="EMBL" id="QUNR01000002">
    <property type="protein sequence ID" value="REH38697.1"/>
    <property type="molecule type" value="Genomic_DNA"/>
</dbReference>
<dbReference type="CDD" id="cd16326">
    <property type="entry name" value="LolB"/>
    <property type="match status" value="1"/>
</dbReference>
<keyword evidence="6" id="KW-0732">Signal</keyword>
<keyword evidence="5" id="KW-0813">Transport</keyword>
<dbReference type="Proteomes" id="UP000256774">
    <property type="component" value="Unassembled WGS sequence"/>
</dbReference>
<proteinExistence type="inferred from homology"/>
<evidence type="ECO:0000256" key="9">
    <source>
        <dbReference type="ARBA" id="ARBA00023139"/>
    </source>
</evidence>
<dbReference type="NCBIfam" id="TIGR00548">
    <property type="entry name" value="lolB"/>
    <property type="match status" value="1"/>
</dbReference>
<protein>
    <recommendedName>
        <fullName evidence="4">Outer-membrane lipoprotein LolB</fullName>
    </recommendedName>
</protein>
<evidence type="ECO:0000256" key="3">
    <source>
        <dbReference type="ARBA" id="ARBA00011245"/>
    </source>
</evidence>
<keyword evidence="9" id="KW-0564">Palmitate</keyword>
<organism evidence="13 14">
    <name type="scientific">Paraperlucidibaca baekdonensis</name>
    <dbReference type="NCBI Taxonomy" id="748120"/>
    <lineage>
        <taxon>Bacteria</taxon>
        <taxon>Pseudomonadati</taxon>
        <taxon>Pseudomonadota</taxon>
        <taxon>Gammaproteobacteria</taxon>
        <taxon>Moraxellales</taxon>
        <taxon>Moraxellaceae</taxon>
        <taxon>Paraperlucidibaca</taxon>
    </lineage>
</organism>
<dbReference type="Gene3D" id="2.50.20.10">
    <property type="entry name" value="Lipoprotein localisation LolA/LolB/LppX"/>
    <property type="match status" value="1"/>
</dbReference>
<dbReference type="SUPFAM" id="SSF89392">
    <property type="entry name" value="Prokaryotic lipoproteins and lipoprotein localization factors"/>
    <property type="match status" value="1"/>
</dbReference>
<evidence type="ECO:0000256" key="2">
    <source>
        <dbReference type="ARBA" id="ARBA00009696"/>
    </source>
</evidence>
<dbReference type="GO" id="GO:0015031">
    <property type="term" value="P:protein transport"/>
    <property type="evidence" value="ECO:0007669"/>
    <property type="project" value="UniProtKB-KW"/>
</dbReference>
<keyword evidence="12 13" id="KW-0449">Lipoprotein</keyword>
<accession>A0A3E0H622</accession>
<dbReference type="InterPro" id="IPR029046">
    <property type="entry name" value="LolA/LolB/LppX"/>
</dbReference>
<evidence type="ECO:0000256" key="8">
    <source>
        <dbReference type="ARBA" id="ARBA00023136"/>
    </source>
</evidence>
<keyword evidence="10" id="KW-0143">Chaperone</keyword>
<dbReference type="RefSeq" id="WP_181898983.1">
    <property type="nucleotide sequence ID" value="NZ_QUNR01000002.1"/>
</dbReference>
<evidence type="ECO:0000256" key="11">
    <source>
        <dbReference type="ARBA" id="ARBA00023237"/>
    </source>
</evidence>
<dbReference type="InterPro" id="IPR004565">
    <property type="entry name" value="OM_lipoprot_LolB"/>
</dbReference>
<keyword evidence="8" id="KW-0472">Membrane</keyword>
<comment type="subunit">
    <text evidence="3">Monomer.</text>
</comment>
<dbReference type="GO" id="GO:0009279">
    <property type="term" value="C:cell outer membrane"/>
    <property type="evidence" value="ECO:0007669"/>
    <property type="project" value="UniProtKB-SubCell"/>
</dbReference>
<sequence>MRSAALAPHIFTNLTRGWIIFCLALLSGCANRAPLVVAPEVIEASPSARGLTHWQAEGKAGVTFLNSSITATFSWQRQGNNFDASAAGPLNQGYTTLSGRNGRLTIDNGWIGHHESNQPDILTEAITGVPLPVDLLNAWLSGWPENPLTTIRTLAGEQGVRQFTEQGWQVRVLSEQVQDGYRVPLRLLLTQGRNRILLVIQRWRLTAAS</sequence>
<keyword evidence="7" id="KW-0653">Protein transport</keyword>
<evidence type="ECO:0000256" key="1">
    <source>
        <dbReference type="ARBA" id="ARBA00004459"/>
    </source>
</evidence>
<evidence type="ECO:0000313" key="13">
    <source>
        <dbReference type="EMBL" id="REH38697.1"/>
    </source>
</evidence>
<evidence type="ECO:0000256" key="12">
    <source>
        <dbReference type="ARBA" id="ARBA00023288"/>
    </source>
</evidence>
<comment type="subcellular location">
    <subcellularLocation>
        <location evidence="1">Cell outer membrane</location>
        <topology evidence="1">Lipid-anchor</topology>
    </subcellularLocation>
</comment>
<dbReference type="AlphaFoldDB" id="A0A3E0H622"/>
<keyword evidence="11" id="KW-0998">Cell outer membrane</keyword>
<evidence type="ECO:0000256" key="10">
    <source>
        <dbReference type="ARBA" id="ARBA00023186"/>
    </source>
</evidence>
<evidence type="ECO:0000313" key="14">
    <source>
        <dbReference type="Proteomes" id="UP000256774"/>
    </source>
</evidence>
<evidence type="ECO:0000256" key="5">
    <source>
        <dbReference type="ARBA" id="ARBA00022448"/>
    </source>
</evidence>
<evidence type="ECO:0000256" key="6">
    <source>
        <dbReference type="ARBA" id="ARBA00022729"/>
    </source>
</evidence>
<dbReference type="Pfam" id="PF03550">
    <property type="entry name" value="LolB"/>
    <property type="match status" value="1"/>
</dbReference>
<reference evidence="13 14" key="1">
    <citation type="submission" date="2018-08" db="EMBL/GenBank/DDBJ databases">
        <title>Genomic Encyclopedia of Type Strains, Phase IV (KMG-IV): sequencing the most valuable type-strain genomes for metagenomic binning, comparative biology and taxonomic classification.</title>
        <authorList>
            <person name="Goeker M."/>
        </authorList>
    </citation>
    <scope>NUCLEOTIDE SEQUENCE [LARGE SCALE GENOMIC DNA]</scope>
    <source>
        <strain evidence="13 14">DSM 26022</strain>
    </source>
</reference>
<evidence type="ECO:0000256" key="4">
    <source>
        <dbReference type="ARBA" id="ARBA00016202"/>
    </source>
</evidence>
<name>A0A3E0H622_9GAMM</name>
<gene>
    <name evidence="13" type="ORF">DFR26_0858</name>
</gene>
<comment type="similarity">
    <text evidence="2">Belongs to the LolB family.</text>
</comment>
<keyword evidence="14" id="KW-1185">Reference proteome</keyword>
<evidence type="ECO:0000256" key="7">
    <source>
        <dbReference type="ARBA" id="ARBA00022927"/>
    </source>
</evidence>
<dbReference type="PROSITE" id="PS51257">
    <property type="entry name" value="PROKAR_LIPOPROTEIN"/>
    <property type="match status" value="1"/>
</dbReference>